<evidence type="ECO:0000256" key="17">
    <source>
        <dbReference type="ARBA" id="ARBA00083514"/>
    </source>
</evidence>
<evidence type="ECO:0000256" key="1">
    <source>
        <dbReference type="ARBA" id="ARBA00003943"/>
    </source>
</evidence>
<protein>
    <recommendedName>
        <fullName evidence="5">NAD(P) transhydrogenase subunit beta</fullName>
        <ecNumber evidence="4">7.1.1.1</ecNumber>
    </recommendedName>
    <alternativeName>
        <fullName evidence="13">Nicotinamide nucleotide transhydrogenase subunit beta</fullName>
    </alternativeName>
    <alternativeName>
        <fullName evidence="17">Proton-translocating transhydrogenase NADP(H)-binding component</fullName>
    </alternativeName>
    <alternativeName>
        <fullName evidence="12">Pyridine nucleotide transhydrogenase subunit beta</fullName>
    </alternativeName>
    <alternativeName>
        <fullName evidence="16">dIII</fullName>
    </alternativeName>
</protein>
<evidence type="ECO:0000256" key="10">
    <source>
        <dbReference type="ARBA" id="ARBA00023027"/>
    </source>
</evidence>
<evidence type="ECO:0000313" key="21">
    <source>
        <dbReference type="Proteomes" id="UP000290057"/>
    </source>
</evidence>
<evidence type="ECO:0000256" key="4">
    <source>
        <dbReference type="ARBA" id="ARBA00012943"/>
    </source>
</evidence>
<keyword evidence="6 18" id="KW-0812">Transmembrane</keyword>
<sequence>MLGLTSLLRRPGPRAGVVLPSGAALQEKHRPRIKSGVTFSLLAAFFITPAHAATGEAVNPWVALAYLVAGVFFIFALRGLSSPATSRTGNRFGMIGMAVAVVTTLVTHDIANIVEILIAIAIGAVIGLTIARRIAMTAMPELVAAFHSLVGLAAVLVGWAAYLNPGAFGLLVGDSIGAVSKVEMGLGIAIGAITFSGSVIAFAKLSGRMSGSPILLPARHVINLGTLAAIIVLTALFAMAGPAETMPLIIALTVLAFVIGFLLIIPIGGADMPVVVSMLNSYSGWAAAAMGFTLGNTAMIITGALVGSSGAILSYIMCRAMNRSFISVIAGGFGADDSAGGGEAREARPYKQGSADDAAFMLEQADKVIIIPGYGMAVAQAQHALREMTDLLEEKGVEVKFAIHPVAGRMPGHMNVLLAEASVDYDKVFELEDINSEFAQADVAFIIGANDVVNPAAKTDKSSPIYGMPVFDVDKAKQVFFIKRSMGGVGYAGVDNDVFYMDQTMMLLSDAKKMVEEIVKALD</sequence>
<comment type="similarity">
    <text evidence="3">Belongs to the PNT beta subunit family.</text>
</comment>
<keyword evidence="21" id="KW-1185">Reference proteome</keyword>
<dbReference type="Pfam" id="PF02233">
    <property type="entry name" value="PNTB"/>
    <property type="match status" value="1"/>
</dbReference>
<feature type="transmembrane region" description="Helical" evidence="18">
    <location>
        <begin position="116"/>
        <end position="135"/>
    </location>
</feature>
<feature type="domain" description="NADP transhydrogenase beta-like" evidence="19">
    <location>
        <begin position="63"/>
        <end position="520"/>
    </location>
</feature>
<dbReference type="FunFam" id="3.40.50.1220:FF:000002">
    <property type="entry name" value="NAD(P) transhydrogenase subunit beta"/>
    <property type="match status" value="1"/>
</dbReference>
<gene>
    <name evidence="20" type="primary">pntB</name>
    <name evidence="20" type="ORF">EKJ_11810</name>
</gene>
<evidence type="ECO:0000256" key="12">
    <source>
        <dbReference type="ARBA" id="ARBA00030053"/>
    </source>
</evidence>
<keyword evidence="8" id="KW-1278">Translocase</keyword>
<evidence type="ECO:0000256" key="6">
    <source>
        <dbReference type="ARBA" id="ARBA00022692"/>
    </source>
</evidence>
<evidence type="ECO:0000313" key="20">
    <source>
        <dbReference type="EMBL" id="BBI20334.1"/>
    </source>
</evidence>
<evidence type="ECO:0000256" key="13">
    <source>
        <dbReference type="ARBA" id="ARBA00033258"/>
    </source>
</evidence>
<dbReference type="AlphaFoldDB" id="A0A3T1CH64"/>
<comment type="subunit">
    <text evidence="15">Complex of an alpha and a beta chain; in Rhodospirillum, the alpha chain seems to be made of two subunits.</text>
</comment>
<feature type="transmembrane region" description="Helical" evidence="18">
    <location>
        <begin position="298"/>
        <end position="318"/>
    </location>
</feature>
<keyword evidence="9 18" id="KW-1133">Transmembrane helix</keyword>
<dbReference type="EC" id="7.1.1.1" evidence="4"/>
<feature type="transmembrane region" description="Helical" evidence="18">
    <location>
        <begin position="142"/>
        <end position="162"/>
    </location>
</feature>
<dbReference type="SUPFAM" id="SSF52467">
    <property type="entry name" value="DHS-like NAD/FAD-binding domain"/>
    <property type="match status" value="1"/>
</dbReference>
<keyword evidence="7" id="KW-0521">NADP</keyword>
<evidence type="ECO:0000256" key="2">
    <source>
        <dbReference type="ARBA" id="ARBA00004141"/>
    </source>
</evidence>
<evidence type="ECO:0000256" key="14">
    <source>
        <dbReference type="ARBA" id="ARBA00048202"/>
    </source>
</evidence>
<dbReference type="PANTHER" id="PTHR44758">
    <property type="entry name" value="NAD(P) TRANSHYDROGENASE SUBUNIT BETA"/>
    <property type="match status" value="1"/>
</dbReference>
<evidence type="ECO:0000256" key="11">
    <source>
        <dbReference type="ARBA" id="ARBA00023136"/>
    </source>
</evidence>
<dbReference type="Proteomes" id="UP000290057">
    <property type="component" value="Chromosome"/>
</dbReference>
<feature type="transmembrane region" description="Helical" evidence="18">
    <location>
        <begin position="246"/>
        <end position="265"/>
    </location>
</feature>
<evidence type="ECO:0000256" key="18">
    <source>
        <dbReference type="SAM" id="Phobius"/>
    </source>
</evidence>
<evidence type="ECO:0000256" key="8">
    <source>
        <dbReference type="ARBA" id="ARBA00022967"/>
    </source>
</evidence>
<feature type="transmembrane region" description="Helical" evidence="18">
    <location>
        <begin position="221"/>
        <end position="240"/>
    </location>
</feature>
<name>A0A3T1CH64_9SPHN</name>
<dbReference type="GO" id="GO:0008750">
    <property type="term" value="F:proton-translocating NAD(P)+ transhydrogenase activity"/>
    <property type="evidence" value="ECO:0007669"/>
    <property type="project" value="UniProtKB-EC"/>
</dbReference>
<accession>A0A3T1CH64</accession>
<evidence type="ECO:0000256" key="5">
    <source>
        <dbReference type="ARBA" id="ARBA00014581"/>
    </source>
</evidence>
<evidence type="ECO:0000256" key="3">
    <source>
        <dbReference type="ARBA" id="ARBA00007919"/>
    </source>
</evidence>
<evidence type="ECO:0000256" key="9">
    <source>
        <dbReference type="ARBA" id="ARBA00022989"/>
    </source>
</evidence>
<feature type="transmembrane region" description="Helical" evidence="18">
    <location>
        <begin position="36"/>
        <end position="54"/>
    </location>
</feature>
<evidence type="ECO:0000256" key="7">
    <source>
        <dbReference type="ARBA" id="ARBA00022857"/>
    </source>
</evidence>
<keyword evidence="11 18" id="KW-0472">Membrane</keyword>
<keyword evidence="10" id="KW-0520">NAD</keyword>
<evidence type="ECO:0000259" key="19">
    <source>
        <dbReference type="Pfam" id="PF02233"/>
    </source>
</evidence>
<feature type="transmembrane region" description="Helical" evidence="18">
    <location>
        <begin position="60"/>
        <end position="80"/>
    </location>
</feature>
<comment type="function">
    <text evidence="1">The transhydrogenation between NADH and NADP is coupled to respiration and ATP hydrolysis and functions as a proton pump across the membrane.</text>
</comment>
<dbReference type="InterPro" id="IPR034300">
    <property type="entry name" value="PNTB-like"/>
</dbReference>
<dbReference type="InterPro" id="IPR029035">
    <property type="entry name" value="DHS-like_NAD/FAD-binding_dom"/>
</dbReference>
<dbReference type="EMBL" id="AP019389">
    <property type="protein sequence ID" value="BBI20334.1"/>
    <property type="molecule type" value="Genomic_DNA"/>
</dbReference>
<feature type="transmembrane region" description="Helical" evidence="18">
    <location>
        <begin position="92"/>
        <end position="110"/>
    </location>
</feature>
<evidence type="ECO:0000256" key="16">
    <source>
        <dbReference type="ARBA" id="ARBA00083284"/>
    </source>
</evidence>
<feature type="transmembrane region" description="Helical" evidence="18">
    <location>
        <begin position="182"/>
        <end position="201"/>
    </location>
</feature>
<reference evidence="20 21" key="1">
    <citation type="submission" date="2019-01" db="EMBL/GenBank/DDBJ databases">
        <title>Complete genome sequence of Erythrobacter flavus KJ5.</title>
        <authorList>
            <person name="Kanesaki Y."/>
            <person name="Brotosudarmo T."/>
            <person name="Moriuchi R."/>
            <person name="Awai K."/>
        </authorList>
    </citation>
    <scope>NUCLEOTIDE SEQUENCE [LARGE SCALE GENOMIC DNA]</scope>
    <source>
        <strain evidence="20 21">KJ5</strain>
    </source>
</reference>
<dbReference type="Gene3D" id="3.40.50.1220">
    <property type="entry name" value="TPP-binding domain"/>
    <property type="match status" value="1"/>
</dbReference>
<comment type="catalytic activity">
    <reaction evidence="14">
        <text>NAD(+) + NADPH + H(+)(in) = NADH + NADP(+) + H(+)(out)</text>
        <dbReference type="Rhea" id="RHEA:47992"/>
        <dbReference type="ChEBI" id="CHEBI:15378"/>
        <dbReference type="ChEBI" id="CHEBI:57540"/>
        <dbReference type="ChEBI" id="CHEBI:57783"/>
        <dbReference type="ChEBI" id="CHEBI:57945"/>
        <dbReference type="ChEBI" id="CHEBI:58349"/>
        <dbReference type="EC" id="7.1.1.1"/>
    </reaction>
</comment>
<comment type="subcellular location">
    <subcellularLocation>
        <location evidence="2">Membrane</location>
        <topology evidence="2">Multi-pass membrane protein</topology>
    </subcellularLocation>
</comment>
<organism evidence="20 21">
    <name type="scientific">Qipengyuania flava</name>
    <dbReference type="NCBI Taxonomy" id="192812"/>
    <lineage>
        <taxon>Bacteria</taxon>
        <taxon>Pseudomonadati</taxon>
        <taxon>Pseudomonadota</taxon>
        <taxon>Alphaproteobacteria</taxon>
        <taxon>Sphingomonadales</taxon>
        <taxon>Erythrobacteraceae</taxon>
        <taxon>Qipengyuania</taxon>
    </lineage>
</organism>
<evidence type="ECO:0000256" key="15">
    <source>
        <dbReference type="ARBA" id="ARBA00066047"/>
    </source>
</evidence>
<proteinExistence type="inferred from homology"/>
<dbReference type="GO" id="GO:0016020">
    <property type="term" value="C:membrane"/>
    <property type="evidence" value="ECO:0007669"/>
    <property type="project" value="UniProtKB-SubCell"/>
</dbReference>
<dbReference type="PANTHER" id="PTHR44758:SF1">
    <property type="entry name" value="NAD(P) TRANSHYDROGENASE SUBUNIT BETA"/>
    <property type="match status" value="1"/>
</dbReference>